<sequence>MRCMVPAIGKATGTPIKIVDDMPYDEFAKTFPEGTPPHIIEDLGIDMWRFLAKYGYFLGEHTEWPLKYLAHKPSTSADWLIKADVSEYKNKGVQRG</sequence>
<evidence type="ECO:0000313" key="2">
    <source>
        <dbReference type="Proteomes" id="UP001227268"/>
    </source>
</evidence>
<gene>
    <name evidence="1" type="ORF">QFC21_000681</name>
</gene>
<evidence type="ECO:0000313" key="1">
    <source>
        <dbReference type="EMBL" id="KAJ9109351.1"/>
    </source>
</evidence>
<proteinExistence type="predicted"/>
<protein>
    <submittedName>
        <fullName evidence="1">Uncharacterized protein</fullName>
    </submittedName>
</protein>
<dbReference type="EMBL" id="JASBWT010000001">
    <property type="protein sequence ID" value="KAJ9109351.1"/>
    <property type="molecule type" value="Genomic_DNA"/>
</dbReference>
<name>A0ACC2WE67_9TREE</name>
<organism evidence="1 2">
    <name type="scientific">Naganishia friedmannii</name>
    <dbReference type="NCBI Taxonomy" id="89922"/>
    <lineage>
        <taxon>Eukaryota</taxon>
        <taxon>Fungi</taxon>
        <taxon>Dikarya</taxon>
        <taxon>Basidiomycota</taxon>
        <taxon>Agaricomycotina</taxon>
        <taxon>Tremellomycetes</taxon>
        <taxon>Filobasidiales</taxon>
        <taxon>Filobasidiaceae</taxon>
        <taxon>Naganishia</taxon>
    </lineage>
</organism>
<keyword evidence="2" id="KW-1185">Reference proteome</keyword>
<reference evidence="1" key="1">
    <citation type="submission" date="2023-04" db="EMBL/GenBank/DDBJ databases">
        <title>Draft Genome sequencing of Naganishia species isolated from polar environments using Oxford Nanopore Technology.</title>
        <authorList>
            <person name="Leo P."/>
            <person name="Venkateswaran K."/>
        </authorList>
    </citation>
    <scope>NUCLEOTIDE SEQUENCE</scope>
    <source>
        <strain evidence="1">MNA-CCFEE 5423</strain>
    </source>
</reference>
<dbReference type="Proteomes" id="UP001227268">
    <property type="component" value="Unassembled WGS sequence"/>
</dbReference>
<accession>A0ACC2WE67</accession>
<comment type="caution">
    <text evidence="1">The sequence shown here is derived from an EMBL/GenBank/DDBJ whole genome shotgun (WGS) entry which is preliminary data.</text>
</comment>